<gene>
    <name evidence="2" type="ORF">LSH36_1111g01006</name>
</gene>
<protein>
    <submittedName>
        <fullName evidence="2">Uncharacterized protein</fullName>
    </submittedName>
</protein>
<dbReference type="AlphaFoldDB" id="A0AAD9IWI8"/>
<evidence type="ECO:0000313" key="2">
    <source>
        <dbReference type="EMBL" id="KAK2141365.1"/>
    </source>
</evidence>
<reference evidence="2" key="1">
    <citation type="journal article" date="2023" name="Mol. Biol. Evol.">
        <title>Third-Generation Sequencing Reveals the Adaptive Role of the Epigenome in Three Deep-Sea Polychaetes.</title>
        <authorList>
            <person name="Perez M."/>
            <person name="Aroh O."/>
            <person name="Sun Y."/>
            <person name="Lan Y."/>
            <person name="Juniper S.K."/>
            <person name="Young C.R."/>
            <person name="Angers B."/>
            <person name="Qian P.Y."/>
        </authorList>
    </citation>
    <scope>NUCLEOTIDE SEQUENCE</scope>
    <source>
        <strain evidence="2">P08H-3</strain>
    </source>
</reference>
<organism evidence="2 3">
    <name type="scientific">Paralvinella palmiformis</name>
    <dbReference type="NCBI Taxonomy" id="53620"/>
    <lineage>
        <taxon>Eukaryota</taxon>
        <taxon>Metazoa</taxon>
        <taxon>Spiralia</taxon>
        <taxon>Lophotrochozoa</taxon>
        <taxon>Annelida</taxon>
        <taxon>Polychaeta</taxon>
        <taxon>Sedentaria</taxon>
        <taxon>Canalipalpata</taxon>
        <taxon>Terebellida</taxon>
        <taxon>Terebelliformia</taxon>
        <taxon>Alvinellidae</taxon>
        <taxon>Paralvinella</taxon>
    </lineage>
</organism>
<proteinExistence type="predicted"/>
<name>A0AAD9IWI8_9ANNE</name>
<keyword evidence="1" id="KW-1133">Transmembrane helix</keyword>
<dbReference type="Proteomes" id="UP001208570">
    <property type="component" value="Unassembled WGS sequence"/>
</dbReference>
<keyword evidence="1" id="KW-0812">Transmembrane</keyword>
<sequence>MLRRIPPLFPPQIWNVHQVTHDGEYRANNLCEAWNHRIEHLCGVSHSSVWKLIHGQMLPQSIQLYSTMLVVSFLAIVSNVCTSSYSLIFINYLWIDEMAARLLKNSFNELVTTSAKNLMVE</sequence>
<keyword evidence="1" id="KW-0472">Membrane</keyword>
<dbReference type="EMBL" id="JAODUP010001113">
    <property type="protein sequence ID" value="KAK2141365.1"/>
    <property type="molecule type" value="Genomic_DNA"/>
</dbReference>
<accession>A0AAD9IWI8</accession>
<keyword evidence="3" id="KW-1185">Reference proteome</keyword>
<feature type="transmembrane region" description="Helical" evidence="1">
    <location>
        <begin position="68"/>
        <end position="94"/>
    </location>
</feature>
<comment type="caution">
    <text evidence="2">The sequence shown here is derived from an EMBL/GenBank/DDBJ whole genome shotgun (WGS) entry which is preliminary data.</text>
</comment>
<evidence type="ECO:0000313" key="3">
    <source>
        <dbReference type="Proteomes" id="UP001208570"/>
    </source>
</evidence>
<evidence type="ECO:0000256" key="1">
    <source>
        <dbReference type="SAM" id="Phobius"/>
    </source>
</evidence>